<name>A0ACB8TPC7_9APHY</name>
<proteinExistence type="predicted"/>
<sequence length="974" mass="107758">MLGTRILERTPDEDPEKPARMNNLGSAVHSRFERLGNVTDLHTVVALNTRAVLLLSDNDPDLPFHLNNLGYALQSQFEHLGDIADLHEAIALKTRALDFIPDDSPQKALLLSKLGTAVQLRFKYLGNFADLEQAIACKASSVEHTPNSHPDKPLRLNNLGISLQGRFERTGNLEDLQAAITAYTSAADLTPDSHTDKASWLCNLGTALQSQFERLGSIPDIQQAIAVHTRANELTPDDHPDKPFQLTNLGTAIQSRFKHLEDLDDVEQAIALKTRAVELTPEHHPDKCSRLNNLGTALQLRFDRVGNLADLEAAIDAHTRALELTPEDRPEKALWQNNLGHGLLVRFEHVGNPSDLEAAILSTTAAIDVIPSDHPYRTIMLRELGGIYRARLNSPYMKVDDWANAMEAFSGAMQHKTGLPDRRLLAGLNYLDLLSHPAATTTPSPTITSLQAHQQVLELLPQVIWLGYNIPRRYKELADYGALANRAAADAIASAEYSLALEWLESSRTIVWGQILRLRTPLDDLRLQHPELAADLHRVSRALQQAGESELISENQAKNSYSLTLKYEKLLTRIRELEGFEAFLRPRKVSQLAKACKSGPIAVINMHGSRCDALLLSHTGSIVHIALPDLSFHHAGKLQKQLWSVLKEKRLLSRSRDVERDDGEYRGAKPRNWKASGPDPMQTILADLWKQVVSPIVDNLIQKSTPNVDGKLPHITWCPTGPLVFLPLHAAGVYSDSECPSQTAMNVVVSSYTPTLEALLRPRPPTTLPASTNVDHYPRVLVVAQPDTPGHTRIPGAQKEADTVHSIFDEASILSNDKGTVDAVLHGMQTHDWVHFACHGVQQPGNPLNCWFALYDDRLTLSRLMSQSFGADLAVLSACQTATGDESLPEEAVHLAAGMLTIGYRNVVGTLWSIYDRSAPILTKRFYEIMSEQLAAGDDPVQPAYALHGAIQAIQEEYGVQDFVRWVPFVHFGM</sequence>
<evidence type="ECO:0000313" key="2">
    <source>
        <dbReference type="Proteomes" id="UP001055072"/>
    </source>
</evidence>
<keyword evidence="2" id="KW-1185">Reference proteome</keyword>
<dbReference type="EMBL" id="MU274952">
    <property type="protein sequence ID" value="KAI0083837.1"/>
    <property type="molecule type" value="Genomic_DNA"/>
</dbReference>
<accession>A0ACB8TPC7</accession>
<organism evidence="1 2">
    <name type="scientific">Irpex rosettiformis</name>
    <dbReference type="NCBI Taxonomy" id="378272"/>
    <lineage>
        <taxon>Eukaryota</taxon>
        <taxon>Fungi</taxon>
        <taxon>Dikarya</taxon>
        <taxon>Basidiomycota</taxon>
        <taxon>Agaricomycotina</taxon>
        <taxon>Agaricomycetes</taxon>
        <taxon>Polyporales</taxon>
        <taxon>Irpicaceae</taxon>
        <taxon>Irpex</taxon>
    </lineage>
</organism>
<reference evidence="1" key="1">
    <citation type="journal article" date="2021" name="Environ. Microbiol.">
        <title>Gene family expansions and transcriptome signatures uncover fungal adaptations to wood decay.</title>
        <authorList>
            <person name="Hage H."/>
            <person name="Miyauchi S."/>
            <person name="Viragh M."/>
            <person name="Drula E."/>
            <person name="Min B."/>
            <person name="Chaduli D."/>
            <person name="Navarro D."/>
            <person name="Favel A."/>
            <person name="Norest M."/>
            <person name="Lesage-Meessen L."/>
            <person name="Balint B."/>
            <person name="Merenyi Z."/>
            <person name="de Eugenio L."/>
            <person name="Morin E."/>
            <person name="Martinez A.T."/>
            <person name="Baldrian P."/>
            <person name="Stursova M."/>
            <person name="Martinez M.J."/>
            <person name="Novotny C."/>
            <person name="Magnuson J.K."/>
            <person name="Spatafora J.W."/>
            <person name="Maurice S."/>
            <person name="Pangilinan J."/>
            <person name="Andreopoulos W."/>
            <person name="LaButti K."/>
            <person name="Hundley H."/>
            <person name="Na H."/>
            <person name="Kuo A."/>
            <person name="Barry K."/>
            <person name="Lipzen A."/>
            <person name="Henrissat B."/>
            <person name="Riley R."/>
            <person name="Ahrendt S."/>
            <person name="Nagy L.G."/>
            <person name="Grigoriev I.V."/>
            <person name="Martin F."/>
            <person name="Rosso M.N."/>
        </authorList>
    </citation>
    <scope>NUCLEOTIDE SEQUENCE</scope>
    <source>
        <strain evidence="1">CBS 384.51</strain>
    </source>
</reference>
<protein>
    <submittedName>
        <fullName evidence="1">CHAT domain-containing protein</fullName>
    </submittedName>
</protein>
<comment type="caution">
    <text evidence="1">The sequence shown here is derived from an EMBL/GenBank/DDBJ whole genome shotgun (WGS) entry which is preliminary data.</text>
</comment>
<dbReference type="Proteomes" id="UP001055072">
    <property type="component" value="Unassembled WGS sequence"/>
</dbReference>
<evidence type="ECO:0000313" key="1">
    <source>
        <dbReference type="EMBL" id="KAI0083837.1"/>
    </source>
</evidence>
<gene>
    <name evidence="1" type="ORF">BDY19DRAFT_987790</name>
</gene>